<protein>
    <submittedName>
        <fullName evidence="2">Uncharacterized protein</fullName>
    </submittedName>
</protein>
<dbReference type="PATRIC" id="fig|859350.6.peg.425"/>
<gene>
    <name evidence="2" type="ORF">BD31_I1926</name>
</gene>
<evidence type="ECO:0000313" key="3">
    <source>
        <dbReference type="Proteomes" id="UP000003423"/>
    </source>
</evidence>
<sequence>MIFFTLPDNLVVAQMSGSSKLSVSFENNAAPSYTVSLPTNEKHVLSQDYSWVRDDTSRYNLISFSIDGGDPIPISRTARGTFTLDISTDSSHNVIFSTATQFPLTVIGTDDYSFMPSSPTSDNWFDANSEVSVTVPKSRTIEKNKVRQEITGWSLDRNESWNIPKDNTNFFISPPITMNDFHLVDFSSTTQFKLTVLSENGEIQESSWYADGEVVPITISSSNDGLILYTLSELDGYDGEISGNTIEVTVNGPLTITAKFEKNYGLLASVIIIPIVIVGVFVGKKVKNSKFRFGGGASVEDIAQTVEKVMETKLVETSTVSKYVENYDEQISEYYSTQVLEKLESLHNSKIISDSKYEKLKENQ</sequence>
<evidence type="ECO:0000256" key="1">
    <source>
        <dbReference type="SAM" id="Phobius"/>
    </source>
</evidence>
<dbReference type="RefSeq" id="WP_008297810.1">
    <property type="nucleotide sequence ID" value="NZ_AEXL02000046.1"/>
</dbReference>
<accession>I3D4C6</accession>
<name>I3D4C6_9ARCH</name>
<dbReference type="EMBL" id="AEXL02000046">
    <property type="protein sequence ID" value="EIJ66569.1"/>
    <property type="molecule type" value="Genomic_DNA"/>
</dbReference>
<dbReference type="AlphaFoldDB" id="I3D4C6"/>
<organism evidence="2 3">
    <name type="scientific">Candidatus Nitrosopumilus salarius BD31</name>
    <dbReference type="NCBI Taxonomy" id="859350"/>
    <lineage>
        <taxon>Archaea</taxon>
        <taxon>Nitrososphaerota</taxon>
        <taxon>Nitrososphaeria</taxon>
        <taxon>Nitrosopumilales</taxon>
        <taxon>Nitrosopumilaceae</taxon>
        <taxon>Nitrosopumilus</taxon>
    </lineage>
</organism>
<proteinExistence type="predicted"/>
<evidence type="ECO:0000313" key="2">
    <source>
        <dbReference type="EMBL" id="EIJ66569.1"/>
    </source>
</evidence>
<keyword evidence="1" id="KW-0812">Transmembrane</keyword>
<feature type="transmembrane region" description="Helical" evidence="1">
    <location>
        <begin position="264"/>
        <end position="283"/>
    </location>
</feature>
<keyword evidence="3" id="KW-1185">Reference proteome</keyword>
<comment type="caution">
    <text evidence="2">The sequence shown here is derived from an EMBL/GenBank/DDBJ whole genome shotgun (WGS) entry which is preliminary data.</text>
</comment>
<keyword evidence="1" id="KW-1133">Transmembrane helix</keyword>
<dbReference type="OrthoDB" id="11879at2157"/>
<dbReference type="Proteomes" id="UP000003423">
    <property type="component" value="Unassembled WGS sequence"/>
</dbReference>
<keyword evidence="1" id="KW-0472">Membrane</keyword>
<reference evidence="2 3" key="1">
    <citation type="journal article" date="2012" name="J. Bacteriol.">
        <title>Genome sequence of "Candidatus Nitrosopumilus salaria" BD31, an ammonia-oxidizing archaeon from the San Francisco Bay estuary.</title>
        <authorList>
            <person name="Mosier A.C."/>
            <person name="Allen E.E."/>
            <person name="Kim M."/>
            <person name="Ferriera S."/>
            <person name="Francis C.A."/>
        </authorList>
    </citation>
    <scope>NUCLEOTIDE SEQUENCE [LARGE SCALE GENOMIC DNA]</scope>
    <source>
        <strain evidence="2 3">BD31</strain>
    </source>
</reference>